<dbReference type="RefSeq" id="WP_136141303.1">
    <property type="nucleotide sequence ID" value="NZ_CP039247.1"/>
</dbReference>
<reference evidence="3 4" key="1">
    <citation type="submission" date="2019-04" db="EMBL/GenBank/DDBJ databases">
        <title>Corynebacterium endometrii sp. nov., isolated from the uterus of a cow with endometritis.</title>
        <authorList>
            <person name="Ballas P."/>
            <person name="Ruckert C."/>
            <person name="Wagener K."/>
            <person name="Drillich M."/>
            <person name="Kaempfer P."/>
            <person name="Busse H.-J."/>
            <person name="Ehling-Schulz M."/>
        </authorList>
    </citation>
    <scope>NUCLEOTIDE SEQUENCE [LARGE SCALE GENOMIC DNA]</scope>
    <source>
        <strain evidence="3 4">LMM-1653</strain>
    </source>
</reference>
<dbReference type="AlphaFoldDB" id="A0A4P7QHR1"/>
<dbReference type="EMBL" id="CP039247">
    <property type="protein sequence ID" value="QCB28586.1"/>
    <property type="molecule type" value="Genomic_DNA"/>
</dbReference>
<dbReference type="Pfam" id="PF11298">
    <property type="entry name" value="DUF3099"/>
    <property type="match status" value="1"/>
</dbReference>
<dbReference type="KEGG" id="cee:CENDO_06560"/>
<evidence type="ECO:0000313" key="4">
    <source>
        <dbReference type="Proteomes" id="UP000296352"/>
    </source>
</evidence>
<evidence type="ECO:0000313" key="3">
    <source>
        <dbReference type="EMBL" id="QCB28586.1"/>
    </source>
</evidence>
<accession>A0A4P7QHR1</accession>
<feature type="region of interest" description="Disordered" evidence="1">
    <location>
        <begin position="1"/>
        <end position="22"/>
    </location>
</feature>
<evidence type="ECO:0000256" key="2">
    <source>
        <dbReference type="SAM" id="Phobius"/>
    </source>
</evidence>
<evidence type="ECO:0008006" key="5">
    <source>
        <dbReference type="Google" id="ProtNLM"/>
    </source>
</evidence>
<feature type="compositionally biased region" description="Low complexity" evidence="1">
    <location>
        <begin position="147"/>
        <end position="164"/>
    </location>
</feature>
<feature type="transmembrane region" description="Helical" evidence="2">
    <location>
        <begin position="76"/>
        <end position="97"/>
    </location>
</feature>
<dbReference type="Proteomes" id="UP000296352">
    <property type="component" value="Chromosome"/>
</dbReference>
<keyword evidence="2" id="KW-1133">Transmembrane helix</keyword>
<protein>
    <recommendedName>
        <fullName evidence="5">DUF3099 domain-containing protein</fullName>
    </recommendedName>
</protein>
<organism evidence="3 4">
    <name type="scientific">Corynebacterium endometrii</name>
    <dbReference type="NCBI Taxonomy" id="2488819"/>
    <lineage>
        <taxon>Bacteria</taxon>
        <taxon>Bacillati</taxon>
        <taxon>Actinomycetota</taxon>
        <taxon>Actinomycetes</taxon>
        <taxon>Mycobacteriales</taxon>
        <taxon>Corynebacteriaceae</taxon>
        <taxon>Corynebacterium</taxon>
    </lineage>
</organism>
<keyword evidence="2" id="KW-0472">Membrane</keyword>
<feature type="region of interest" description="Disordered" evidence="1">
    <location>
        <begin position="131"/>
        <end position="183"/>
    </location>
</feature>
<dbReference type="OrthoDB" id="5188998at2"/>
<sequence length="183" mass="20218">MDSRNPDTGTGDAPRRDNSAKGFLPLRRKEVTLITDAEEAPGQSRRRRELVYGVLQFIRIPSLLLAFYLIYAHQAWLWAALVVAVTLPLPWVAVVQANDHGKKQSKRERNVYKPAIARQMQAQYEAELEAQRRAALEANTQDEAQAPGSPESRGGGSRADSSADVIDHEEPSARDSGPTSGDR</sequence>
<gene>
    <name evidence="3" type="ORF">CENDO_06560</name>
</gene>
<evidence type="ECO:0000256" key="1">
    <source>
        <dbReference type="SAM" id="MobiDB-lite"/>
    </source>
</evidence>
<name>A0A4P7QHR1_9CORY</name>
<keyword evidence="2" id="KW-0812">Transmembrane</keyword>
<dbReference type="InterPro" id="IPR021449">
    <property type="entry name" value="DUF3099"/>
</dbReference>
<proteinExistence type="predicted"/>
<keyword evidence="4" id="KW-1185">Reference proteome</keyword>
<feature type="transmembrane region" description="Helical" evidence="2">
    <location>
        <begin position="50"/>
        <end position="70"/>
    </location>
</feature>